<dbReference type="STRING" id="188872.SAMN03080602_00825"/>
<dbReference type="InterPro" id="IPR036514">
    <property type="entry name" value="SGNH_hydro_sf"/>
</dbReference>
<feature type="domain" description="SGNH hydrolase-type esterase" evidence="4">
    <location>
        <begin position="29"/>
        <end position="204"/>
    </location>
</feature>
<evidence type="ECO:0000313" key="6">
    <source>
        <dbReference type="Proteomes" id="UP000193420"/>
    </source>
</evidence>
<sequence>MQFQMIKKILFLALVFTFSTQAQKTKVACVGNSVTYGTAIEQREVNSYPSQLQELLGNRFEVTNFGHPGATVLKNGHKPYWNTLHFEESKSFLPDLVIIHLGLNDQGNNNWPMHKGEFVSDYLDLIQEYRSLPSSPKIIICKMSPSFSGHHWFQEGMRENYLEIQAKIDIIGEKAGVDIMNLQDPLYRFPEYYADDLHPTKEGANIIADKIYRFVSGNYGGLTLPTLYGENMVFQRNVPIVIKGSANALDEITVHFNGEAKRTKVSKHGQWQVTYPAKEAGGPYKLNIKSKKSGDINIFKVYVGEVWLASGQSNMDFTLSKELHGSTILKDSINTNIFLFSMDGKAHPSNHTFSKEELLNCNAKDYFRSSGWSNKPDSILESFSAIAYSFAYNLEKELKVPIGIVCNAVGGSTTQSWISREAMEATNETISLLNDTHLNPLVQPWVSERKAKNLSNMTDFGVTARHPFDPTMLFDAGIYPIKDFPIKGVLWYQGESNADREELHSKLFKMLVADWRNQWNNPDLAFNFVQLSSIERPNWGVFRDSQRRLLSIPNTGMAVSSDVGHPTDVHPNGKWIIGKRLSNIALAKNYGNNVPYSGPLLDFVNVKNNALEVHFSHAEGLRTSDGKAVLDIEIAGKDKVFVKAEAQIDNHVLRIWSEQIKNPRYVRYGYSPYTNGNLINKHGFPASTFSNLGMID</sequence>
<dbReference type="EMBL" id="FXAO01000001">
    <property type="protein sequence ID" value="SMG13894.1"/>
    <property type="molecule type" value="Genomic_DNA"/>
</dbReference>
<gene>
    <name evidence="5" type="ORF">SAMN03080602_00825</name>
</gene>
<dbReference type="Proteomes" id="UP000193420">
    <property type="component" value="Unassembled WGS sequence"/>
</dbReference>
<name>A0A1X7IH63_9FLAO</name>
<dbReference type="PANTHER" id="PTHR22901">
    <property type="entry name" value="SIALATE O-ACETYLESTERASE"/>
    <property type="match status" value="1"/>
</dbReference>
<dbReference type="Pfam" id="PF13472">
    <property type="entry name" value="Lipase_GDSL_2"/>
    <property type="match status" value="1"/>
</dbReference>
<evidence type="ECO:0000259" key="4">
    <source>
        <dbReference type="Pfam" id="PF13472"/>
    </source>
</evidence>
<dbReference type="AlphaFoldDB" id="A0A1X7IH63"/>
<dbReference type="GO" id="GO:0001681">
    <property type="term" value="F:sialate O-acetylesterase activity"/>
    <property type="evidence" value="ECO:0007669"/>
    <property type="project" value="InterPro"/>
</dbReference>
<dbReference type="GO" id="GO:0005975">
    <property type="term" value="P:carbohydrate metabolic process"/>
    <property type="evidence" value="ECO:0007669"/>
    <property type="project" value="TreeGrafter"/>
</dbReference>
<dbReference type="Pfam" id="PF03629">
    <property type="entry name" value="SASA"/>
    <property type="match status" value="1"/>
</dbReference>
<dbReference type="SUPFAM" id="SSF52266">
    <property type="entry name" value="SGNH hydrolase"/>
    <property type="match status" value="2"/>
</dbReference>
<reference evidence="6" key="1">
    <citation type="submission" date="2017-04" db="EMBL/GenBank/DDBJ databases">
        <authorList>
            <person name="Varghese N."/>
            <person name="Submissions S."/>
        </authorList>
    </citation>
    <scope>NUCLEOTIDE SEQUENCE [LARGE SCALE GENOMIC DNA]</scope>
    <source>
        <strain evidence="6">DSM 19835</strain>
    </source>
</reference>
<accession>A0A1X7IH63</accession>
<keyword evidence="2" id="KW-0732">Signal</keyword>
<dbReference type="InterPro" id="IPR005181">
    <property type="entry name" value="SASA"/>
</dbReference>
<proteinExistence type="predicted"/>
<dbReference type="InterPro" id="IPR013830">
    <property type="entry name" value="SGNH_hydro"/>
</dbReference>
<protein>
    <submittedName>
        <fullName evidence="5">Sialate O-acetylesterase</fullName>
    </submittedName>
</protein>
<evidence type="ECO:0000256" key="1">
    <source>
        <dbReference type="ARBA" id="ARBA00022801"/>
    </source>
</evidence>
<dbReference type="InterPro" id="IPR039329">
    <property type="entry name" value="SIAE"/>
</dbReference>
<organism evidence="5 6">
    <name type="scientific">Arenibacter troitsensis</name>
    <dbReference type="NCBI Taxonomy" id="188872"/>
    <lineage>
        <taxon>Bacteria</taxon>
        <taxon>Pseudomonadati</taxon>
        <taxon>Bacteroidota</taxon>
        <taxon>Flavobacteriia</taxon>
        <taxon>Flavobacteriales</taxon>
        <taxon>Flavobacteriaceae</taxon>
        <taxon>Arenibacter</taxon>
    </lineage>
</organism>
<evidence type="ECO:0000313" key="5">
    <source>
        <dbReference type="EMBL" id="SMG13894.1"/>
    </source>
</evidence>
<dbReference type="Gene3D" id="3.40.50.1110">
    <property type="entry name" value="SGNH hydrolase"/>
    <property type="match status" value="2"/>
</dbReference>
<feature type="signal peptide" evidence="2">
    <location>
        <begin position="1"/>
        <end position="22"/>
    </location>
</feature>
<keyword evidence="6" id="KW-1185">Reference proteome</keyword>
<dbReference type="PANTHER" id="PTHR22901:SF0">
    <property type="entry name" value="SIALATE O-ACETYLESTERASE"/>
    <property type="match status" value="1"/>
</dbReference>
<feature type="domain" description="Sialate O-acetylesterase" evidence="3">
    <location>
        <begin position="485"/>
        <end position="571"/>
    </location>
</feature>
<feature type="chain" id="PRO_5012801412" evidence="2">
    <location>
        <begin position="23"/>
        <end position="696"/>
    </location>
</feature>
<evidence type="ECO:0000259" key="3">
    <source>
        <dbReference type="Pfam" id="PF03629"/>
    </source>
</evidence>
<evidence type="ECO:0000256" key="2">
    <source>
        <dbReference type="SAM" id="SignalP"/>
    </source>
</evidence>
<keyword evidence="1" id="KW-0378">Hydrolase</keyword>